<evidence type="ECO:0000313" key="2">
    <source>
        <dbReference type="EMBL" id="GEU72195.1"/>
    </source>
</evidence>
<dbReference type="EMBL" id="BKCJ010006443">
    <property type="protein sequence ID" value="GEU72195.1"/>
    <property type="molecule type" value="Genomic_DNA"/>
</dbReference>
<name>A0A6L2MIY7_TANCI</name>
<comment type="caution">
    <text evidence="2">The sequence shown here is derived from an EMBL/GenBank/DDBJ whole genome shotgun (WGS) entry which is preliminary data.</text>
</comment>
<feature type="domain" description="Protein kinase" evidence="1">
    <location>
        <begin position="1"/>
        <end position="123"/>
    </location>
</feature>
<organism evidence="2">
    <name type="scientific">Tanacetum cinerariifolium</name>
    <name type="common">Dalmatian daisy</name>
    <name type="synonym">Chrysanthemum cinerariifolium</name>
    <dbReference type="NCBI Taxonomy" id="118510"/>
    <lineage>
        <taxon>Eukaryota</taxon>
        <taxon>Viridiplantae</taxon>
        <taxon>Streptophyta</taxon>
        <taxon>Embryophyta</taxon>
        <taxon>Tracheophyta</taxon>
        <taxon>Spermatophyta</taxon>
        <taxon>Magnoliopsida</taxon>
        <taxon>eudicotyledons</taxon>
        <taxon>Gunneridae</taxon>
        <taxon>Pentapetalae</taxon>
        <taxon>asterids</taxon>
        <taxon>campanulids</taxon>
        <taxon>Asterales</taxon>
        <taxon>Asteraceae</taxon>
        <taxon>Asteroideae</taxon>
        <taxon>Anthemideae</taxon>
        <taxon>Anthemidinae</taxon>
        <taxon>Tanacetum</taxon>
    </lineage>
</organism>
<gene>
    <name evidence="2" type="ORF">Tci_044173</name>
</gene>
<protein>
    <recommendedName>
        <fullName evidence="1">Protein kinase domain-containing protein</fullName>
    </recommendedName>
</protein>
<dbReference type="AlphaFoldDB" id="A0A6L2MIY7"/>
<accession>A0A6L2MIY7</accession>
<dbReference type="Gene3D" id="1.10.510.10">
    <property type="entry name" value="Transferase(Phosphotransferase) domain 1"/>
    <property type="match status" value="1"/>
</dbReference>
<dbReference type="PROSITE" id="PS00108">
    <property type="entry name" value="PROTEIN_KINASE_ST"/>
    <property type="match status" value="1"/>
</dbReference>
<evidence type="ECO:0000259" key="1">
    <source>
        <dbReference type="PROSITE" id="PS50011"/>
    </source>
</evidence>
<reference evidence="2" key="1">
    <citation type="journal article" date="2019" name="Sci. Rep.">
        <title>Draft genome of Tanacetum cinerariifolium, the natural source of mosquito coil.</title>
        <authorList>
            <person name="Yamashiro T."/>
            <person name="Shiraishi A."/>
            <person name="Satake H."/>
            <person name="Nakayama K."/>
        </authorList>
    </citation>
    <scope>NUCLEOTIDE SEQUENCE</scope>
</reference>
<dbReference type="GO" id="GO:0004672">
    <property type="term" value="F:protein kinase activity"/>
    <property type="evidence" value="ECO:0007669"/>
    <property type="project" value="InterPro"/>
</dbReference>
<sequence length="123" mass="13814">MLLREVVTVVSGMSSLIWARHIQMCCDIPEGLSCLLNVIHRDIKSDNIVLDESPTKTPSDFPRCSTLFLIWPRHAGDVRLIMHYSTANNQETPYEPLAPLYGASSATQYPQDSSYPRECAPAY</sequence>
<dbReference type="GO" id="GO:0005524">
    <property type="term" value="F:ATP binding"/>
    <property type="evidence" value="ECO:0007669"/>
    <property type="project" value="InterPro"/>
</dbReference>
<dbReference type="PROSITE" id="PS50011">
    <property type="entry name" value="PROTEIN_KINASE_DOM"/>
    <property type="match status" value="1"/>
</dbReference>
<proteinExistence type="predicted"/>
<dbReference type="InterPro" id="IPR008271">
    <property type="entry name" value="Ser/Thr_kinase_AS"/>
</dbReference>
<dbReference type="InterPro" id="IPR011009">
    <property type="entry name" value="Kinase-like_dom_sf"/>
</dbReference>
<dbReference type="SUPFAM" id="SSF56112">
    <property type="entry name" value="Protein kinase-like (PK-like)"/>
    <property type="match status" value="1"/>
</dbReference>
<dbReference type="InterPro" id="IPR000719">
    <property type="entry name" value="Prot_kinase_dom"/>
</dbReference>